<comment type="caution">
    <text evidence="1">The sequence shown here is derived from an EMBL/GenBank/DDBJ whole genome shotgun (WGS) entry which is preliminary data.</text>
</comment>
<protein>
    <submittedName>
        <fullName evidence="1">Uncharacterized protein</fullName>
    </submittedName>
</protein>
<organism evidence="1 2">
    <name type="scientific">Ligilactobacillus salivarius</name>
    <dbReference type="NCBI Taxonomy" id="1624"/>
    <lineage>
        <taxon>Bacteria</taxon>
        <taxon>Bacillati</taxon>
        <taxon>Bacillota</taxon>
        <taxon>Bacilli</taxon>
        <taxon>Lactobacillales</taxon>
        <taxon>Lactobacillaceae</taxon>
        <taxon>Ligilactobacillus</taxon>
    </lineage>
</organism>
<sequence>MSTLDNLANASYERRQQRIMKLRRDFNDMKYITVDSVVKLTGYTEATVIKWAKDGNIPLLIDNGTTVVPVTDENRPTWMGGS</sequence>
<name>A0A9X6XI79_9LACO</name>
<evidence type="ECO:0000313" key="1">
    <source>
        <dbReference type="EMBL" id="PAY45609.1"/>
    </source>
</evidence>
<dbReference type="EMBL" id="LXZO01000102">
    <property type="protein sequence ID" value="PAY45609.1"/>
    <property type="molecule type" value="Genomic_DNA"/>
</dbReference>
<evidence type="ECO:0000313" key="2">
    <source>
        <dbReference type="Proteomes" id="UP000218139"/>
    </source>
</evidence>
<dbReference type="AlphaFoldDB" id="A0A9X6XI79"/>
<reference evidence="1 2" key="1">
    <citation type="submission" date="2016-05" db="EMBL/GenBank/DDBJ databases">
        <authorList>
            <person name="Lee J.-Y."/>
            <person name="Kim E.B."/>
            <person name="Choi Y.-J."/>
        </authorList>
    </citation>
    <scope>NUCLEOTIDE SEQUENCE [LARGE SCALE GENOMIC DNA]</scope>
    <source>
        <strain evidence="1 2">KLA006</strain>
    </source>
</reference>
<gene>
    <name evidence="1" type="ORF">A8C52_09080</name>
</gene>
<dbReference type="Proteomes" id="UP000218139">
    <property type="component" value="Unassembled WGS sequence"/>
</dbReference>
<dbReference type="RefSeq" id="WP_004563920.1">
    <property type="nucleotide sequence ID" value="NZ_JADCTW010000034.1"/>
</dbReference>
<proteinExistence type="predicted"/>
<accession>A0A9X6XI79</accession>